<accession>A0A4R9J9I4</accession>
<gene>
    <name evidence="3" type="ORF">EHQ52_04030</name>
</gene>
<evidence type="ECO:0000256" key="2">
    <source>
        <dbReference type="SAM" id="SignalP"/>
    </source>
</evidence>
<proteinExistence type="predicted"/>
<feature type="region of interest" description="Disordered" evidence="1">
    <location>
        <begin position="141"/>
        <end position="170"/>
    </location>
</feature>
<evidence type="ECO:0000313" key="3">
    <source>
        <dbReference type="EMBL" id="TGL35466.1"/>
    </source>
</evidence>
<feature type="compositionally biased region" description="Low complexity" evidence="1">
    <location>
        <begin position="148"/>
        <end position="160"/>
    </location>
</feature>
<dbReference type="OrthoDB" id="342161at2"/>
<name>A0A4R9J9I4_9LEPT</name>
<dbReference type="EMBL" id="RQFY01000004">
    <property type="protein sequence ID" value="TGL35466.1"/>
    <property type="molecule type" value="Genomic_DNA"/>
</dbReference>
<comment type="caution">
    <text evidence="3">The sequence shown here is derived from an EMBL/GenBank/DDBJ whole genome shotgun (WGS) entry which is preliminary data.</text>
</comment>
<reference evidence="3" key="1">
    <citation type="journal article" date="2019" name="PLoS Negl. Trop. Dis.">
        <title>Revisiting the worldwide diversity of Leptospira species in the environment.</title>
        <authorList>
            <person name="Vincent A.T."/>
            <person name="Schiettekatte O."/>
            <person name="Bourhy P."/>
            <person name="Veyrier F.J."/>
            <person name="Picardeau M."/>
        </authorList>
    </citation>
    <scope>NUCLEOTIDE SEQUENCE [LARGE SCALE GENOMIC DNA]</scope>
    <source>
        <strain evidence="3">201800265</strain>
    </source>
</reference>
<keyword evidence="4" id="KW-1185">Reference proteome</keyword>
<evidence type="ECO:0000313" key="4">
    <source>
        <dbReference type="Proteomes" id="UP000297871"/>
    </source>
</evidence>
<sequence>MKRNIQAKFYFLLLFCILFPIPNFASPTKTDLDEDVLKEIRDHYDSGQKANKFDRDLGVPKTPKARFFSIQPGGSYDFISDLDISGRGRSAAMTTDSQRPNFFFDIRSKDYKINEAFGVQLLFHSARKEFDKQVYSVPSFDGGGGSSSGSSSSSSSGSSSNSDKNDKNTVTADLGTNVRVDYNYIIPTFYWGNPEVDGFRMGFGFGLADMRIRGNVDFRDPGETIGKMYGAMGDRDTFLNTLSFIQMSSGLVDLRRGDPIFNYLLVNLSQGNNLELMGAYLASQGTHFSTDIVSLLVYSTLQDKYNPLELLALSALSRTSINAKDKQVFAYMLYVETPKFGFIKARLSWHGPLFKDSGYTIHMSTLELALMVPIDI</sequence>
<keyword evidence="2" id="KW-0732">Signal</keyword>
<feature type="signal peptide" evidence="2">
    <location>
        <begin position="1"/>
        <end position="25"/>
    </location>
</feature>
<dbReference type="AlphaFoldDB" id="A0A4R9J9I4"/>
<dbReference type="Proteomes" id="UP000297871">
    <property type="component" value="Unassembled WGS sequence"/>
</dbReference>
<organism evidence="3 4">
    <name type="scientific">Leptospira koniambonensis</name>
    <dbReference type="NCBI Taxonomy" id="2484950"/>
    <lineage>
        <taxon>Bacteria</taxon>
        <taxon>Pseudomonadati</taxon>
        <taxon>Spirochaetota</taxon>
        <taxon>Spirochaetia</taxon>
        <taxon>Leptospirales</taxon>
        <taxon>Leptospiraceae</taxon>
        <taxon>Leptospira</taxon>
    </lineage>
</organism>
<evidence type="ECO:0008006" key="5">
    <source>
        <dbReference type="Google" id="ProtNLM"/>
    </source>
</evidence>
<evidence type="ECO:0000256" key="1">
    <source>
        <dbReference type="SAM" id="MobiDB-lite"/>
    </source>
</evidence>
<feature type="chain" id="PRO_5020914230" description="Porin" evidence="2">
    <location>
        <begin position="26"/>
        <end position="376"/>
    </location>
</feature>
<protein>
    <recommendedName>
        <fullName evidence="5">Porin</fullName>
    </recommendedName>
</protein>